<evidence type="ECO:0000256" key="4">
    <source>
        <dbReference type="PROSITE-ProRule" id="PRU00182"/>
    </source>
</evidence>
<dbReference type="Pfam" id="PF00849">
    <property type="entry name" value="PseudoU_synth_2"/>
    <property type="match status" value="1"/>
</dbReference>
<evidence type="ECO:0000256" key="3">
    <source>
        <dbReference type="ARBA" id="ARBA00023235"/>
    </source>
</evidence>
<comment type="similarity">
    <text evidence="2 5">Belongs to the pseudouridine synthase RluA family.</text>
</comment>
<feature type="region of interest" description="Disordered" evidence="6">
    <location>
        <begin position="182"/>
        <end position="206"/>
    </location>
</feature>
<evidence type="ECO:0000256" key="2">
    <source>
        <dbReference type="ARBA" id="ARBA00010876"/>
    </source>
</evidence>
<gene>
    <name evidence="8" type="ordered locus">BATR1942_02200</name>
</gene>
<dbReference type="Proteomes" id="UP000006867">
    <property type="component" value="Chromosome"/>
</dbReference>
<evidence type="ECO:0000313" key="8">
    <source>
        <dbReference type="EMBL" id="ADP31396.1"/>
    </source>
</evidence>
<dbReference type="EC" id="5.4.99.-" evidence="5"/>
<proteinExistence type="inferred from homology"/>
<dbReference type="SMART" id="SM00363">
    <property type="entry name" value="S4"/>
    <property type="match status" value="1"/>
</dbReference>
<keyword evidence="3 5" id="KW-0413">Isomerase</keyword>
<dbReference type="PROSITE" id="PS50889">
    <property type="entry name" value="S4"/>
    <property type="match status" value="1"/>
</dbReference>
<keyword evidence="4" id="KW-0694">RNA-binding</keyword>
<dbReference type="Gene3D" id="3.30.2350.10">
    <property type="entry name" value="Pseudouridine synthase"/>
    <property type="match status" value="1"/>
</dbReference>
<feature type="domain" description="RNA-binding S4" evidence="7">
    <location>
        <begin position="19"/>
        <end position="82"/>
    </location>
</feature>
<evidence type="ECO:0000256" key="6">
    <source>
        <dbReference type="SAM" id="MobiDB-lite"/>
    </source>
</evidence>
<comment type="function">
    <text evidence="5">Responsible for synthesis of pseudouridine from uracil.</text>
</comment>
<protein>
    <recommendedName>
        <fullName evidence="5">Pseudouridine synthase</fullName>
        <ecNumber evidence="5">5.4.99.-</ecNumber>
    </recommendedName>
</protein>
<dbReference type="InterPro" id="IPR006145">
    <property type="entry name" value="PsdUridine_synth_RsuA/RluA"/>
</dbReference>
<dbReference type="PROSITE" id="PS01129">
    <property type="entry name" value="PSI_RLU"/>
    <property type="match status" value="1"/>
</dbReference>
<dbReference type="InterPro" id="IPR020103">
    <property type="entry name" value="PsdUridine_synth_cat_dom_sf"/>
</dbReference>
<sequence>MKQKGRGLELMITEKLDGQWLFSVLKTEVKASKPVIQEWMTTKSIKVNHEPAVHNFIVKKGDRLFIDLQEKAESNVIPEYGEIEILFEDSHMLIVNKPAGMPTHPNEEGQTGTLANLIAYHLQANGEQTKVRHVHRLDLDTSGAVVFAKHRLAHAILDQQLEKKELKRTYIALAEGKLKPKKGTIDSPIGRDRSHPTRRRVSPGGQAAVTHFRVKGYHPKAGLSLAELELETGRTHQIRVHMASIGHPLTGDELYGGSTFILDRQALHAKKVQAVHPITGEFIIAEAPLPADLAELCGDYFPQ</sequence>
<dbReference type="PANTHER" id="PTHR21600">
    <property type="entry name" value="MITOCHONDRIAL RNA PSEUDOURIDINE SYNTHASE"/>
    <property type="match status" value="1"/>
</dbReference>
<dbReference type="NCBIfam" id="TIGR00005">
    <property type="entry name" value="rluA_subfam"/>
    <property type="match status" value="1"/>
</dbReference>
<dbReference type="InterPro" id="IPR006225">
    <property type="entry name" value="PsdUridine_synth_RluC/D"/>
</dbReference>
<evidence type="ECO:0000313" key="9">
    <source>
        <dbReference type="Proteomes" id="UP000006867"/>
    </source>
</evidence>
<evidence type="ECO:0000256" key="1">
    <source>
        <dbReference type="ARBA" id="ARBA00000073"/>
    </source>
</evidence>
<dbReference type="SUPFAM" id="SSF55120">
    <property type="entry name" value="Pseudouridine synthase"/>
    <property type="match status" value="1"/>
</dbReference>
<accession>A0ABM5LU86</accession>
<evidence type="ECO:0000259" key="7">
    <source>
        <dbReference type="SMART" id="SM00363"/>
    </source>
</evidence>
<evidence type="ECO:0000256" key="5">
    <source>
        <dbReference type="RuleBase" id="RU362028"/>
    </source>
</evidence>
<dbReference type="PANTHER" id="PTHR21600:SF71">
    <property type="entry name" value="PSEUDOURIDINE SYNTHASE"/>
    <property type="match status" value="1"/>
</dbReference>
<reference evidence="8 9" key="1">
    <citation type="journal article" date="2011" name="Front. Microbiol.">
        <title>Genomic signatures of strain selection and enhancement in Bacillus atrophaeus var. globigii, a historical biowarfare simulant.</title>
        <authorList>
            <person name="Gibbons H.S."/>
            <person name="Broomall S.M."/>
            <person name="McNew L.A."/>
            <person name="Daligault H."/>
            <person name="Chapman C."/>
            <person name="Bruce D."/>
            <person name="Karavis M."/>
            <person name="Krepps M."/>
            <person name="McGregor P.A."/>
            <person name="Hong C."/>
            <person name="Park K.H."/>
            <person name="Akmal A."/>
            <person name="Feldman A."/>
            <person name="Lin J.S."/>
            <person name="Chang W.E."/>
            <person name="Higgs B.W."/>
            <person name="Demirev P."/>
            <person name="Lindquist J."/>
            <person name="Liem A."/>
            <person name="Fochler E."/>
            <person name="Read T.D."/>
            <person name="Tapia R."/>
            <person name="Johnson S."/>
            <person name="Bishop-Lilly K.A."/>
            <person name="Detter C."/>
            <person name="Han C."/>
            <person name="Sozhamannan S."/>
            <person name="Rosenzweig C.N."/>
            <person name="Skowronski E.W."/>
        </authorList>
    </citation>
    <scope>NUCLEOTIDE SEQUENCE [LARGE SCALE GENOMIC DNA]</scope>
    <source>
        <strain evidence="8 9">1942</strain>
    </source>
</reference>
<dbReference type="InterPro" id="IPR006224">
    <property type="entry name" value="PsdUridine_synth_RluA-like_CS"/>
</dbReference>
<dbReference type="EMBL" id="CP002207">
    <property type="protein sequence ID" value="ADP31396.1"/>
    <property type="molecule type" value="Genomic_DNA"/>
</dbReference>
<dbReference type="InterPro" id="IPR050188">
    <property type="entry name" value="RluA_PseudoU_synthase"/>
</dbReference>
<name>A0ABM5LU86_BACA1</name>
<organism evidence="8 9">
    <name type="scientific">Bacillus atrophaeus (strain 1942)</name>
    <dbReference type="NCBI Taxonomy" id="720555"/>
    <lineage>
        <taxon>Bacteria</taxon>
        <taxon>Bacillati</taxon>
        <taxon>Bacillota</taxon>
        <taxon>Bacilli</taxon>
        <taxon>Bacillales</taxon>
        <taxon>Bacillaceae</taxon>
        <taxon>Bacillus</taxon>
    </lineage>
</organism>
<dbReference type="InterPro" id="IPR002942">
    <property type="entry name" value="S4_RNA-bd"/>
</dbReference>
<keyword evidence="9" id="KW-1185">Reference proteome</keyword>
<dbReference type="RefSeq" id="WP_003327842.1">
    <property type="nucleotide sequence ID" value="NC_014639.1"/>
</dbReference>
<dbReference type="CDD" id="cd02869">
    <property type="entry name" value="PseudoU_synth_RluA_like"/>
    <property type="match status" value="1"/>
</dbReference>
<comment type="catalytic activity">
    <reaction evidence="1 5">
        <text>a uridine in RNA = a pseudouridine in RNA</text>
        <dbReference type="Rhea" id="RHEA:48348"/>
        <dbReference type="Rhea" id="RHEA-COMP:12068"/>
        <dbReference type="Rhea" id="RHEA-COMP:12069"/>
        <dbReference type="ChEBI" id="CHEBI:65314"/>
        <dbReference type="ChEBI" id="CHEBI:65315"/>
    </reaction>
</comment>